<evidence type="ECO:0000313" key="2">
    <source>
        <dbReference type="Proteomes" id="UP000075424"/>
    </source>
</evidence>
<dbReference type="EMBL" id="LQYV01000103">
    <property type="protein sequence ID" value="KYD24282.1"/>
    <property type="molecule type" value="Genomic_DNA"/>
</dbReference>
<proteinExistence type="predicted"/>
<protein>
    <submittedName>
        <fullName evidence="1">Uncharacterized protein</fullName>
    </submittedName>
</protein>
<evidence type="ECO:0000313" key="1">
    <source>
        <dbReference type="EMBL" id="KYD24282.1"/>
    </source>
</evidence>
<comment type="caution">
    <text evidence="1">The sequence shown here is derived from an EMBL/GenBank/DDBJ whole genome shotgun (WGS) entry which is preliminary data.</text>
</comment>
<sequence length="41" mass="5221">MIWHHIFSPFPYFLFYLFALEREKTFISIYIYKYSRPLRGE</sequence>
<name>A0A150MJ63_GEOSE</name>
<dbReference type="PATRIC" id="fig|1422.18.peg.618"/>
<dbReference type="Proteomes" id="UP000075424">
    <property type="component" value="Unassembled WGS sequence"/>
</dbReference>
<reference evidence="1 2" key="1">
    <citation type="submission" date="2016-01" db="EMBL/GenBank/DDBJ databases">
        <title>Draft Genome Sequences of Seven Thermophilic Sporeformers Isolated from Foods.</title>
        <authorList>
            <person name="Berendsen E.M."/>
            <person name="Wells-Bennik M.H."/>
            <person name="Krawcyk A.O."/>
            <person name="De Jong A."/>
            <person name="Holsappel S."/>
            <person name="Eijlander R.T."/>
            <person name="Kuipers O.P."/>
        </authorList>
    </citation>
    <scope>NUCLEOTIDE SEQUENCE [LARGE SCALE GENOMIC DNA]</scope>
    <source>
        <strain evidence="1 2">B4109</strain>
    </source>
</reference>
<organism evidence="1 2">
    <name type="scientific">Geobacillus stearothermophilus</name>
    <name type="common">Bacillus stearothermophilus</name>
    <dbReference type="NCBI Taxonomy" id="1422"/>
    <lineage>
        <taxon>Bacteria</taxon>
        <taxon>Bacillati</taxon>
        <taxon>Bacillota</taxon>
        <taxon>Bacilli</taxon>
        <taxon>Bacillales</taxon>
        <taxon>Anoxybacillaceae</taxon>
        <taxon>Geobacillus</taxon>
    </lineage>
</organism>
<gene>
    <name evidence="1" type="ORF">B4109_3192</name>
</gene>
<dbReference type="AlphaFoldDB" id="A0A150MJ63"/>
<accession>A0A150MJ63</accession>